<feature type="region of interest" description="Disordered" evidence="1">
    <location>
        <begin position="255"/>
        <end position="274"/>
    </location>
</feature>
<dbReference type="EMBL" id="JAJSOF020000040">
    <property type="protein sequence ID" value="KAJ4426236.1"/>
    <property type="molecule type" value="Genomic_DNA"/>
</dbReference>
<evidence type="ECO:0000313" key="2">
    <source>
        <dbReference type="EMBL" id="KAJ4426236.1"/>
    </source>
</evidence>
<proteinExistence type="predicted"/>
<feature type="compositionally biased region" description="Basic and acidic residues" evidence="1">
    <location>
        <begin position="265"/>
        <end position="274"/>
    </location>
</feature>
<organism evidence="2 3">
    <name type="scientific">Periplaneta americana</name>
    <name type="common">American cockroach</name>
    <name type="synonym">Blatta americana</name>
    <dbReference type="NCBI Taxonomy" id="6978"/>
    <lineage>
        <taxon>Eukaryota</taxon>
        <taxon>Metazoa</taxon>
        <taxon>Ecdysozoa</taxon>
        <taxon>Arthropoda</taxon>
        <taxon>Hexapoda</taxon>
        <taxon>Insecta</taxon>
        <taxon>Pterygota</taxon>
        <taxon>Neoptera</taxon>
        <taxon>Polyneoptera</taxon>
        <taxon>Dictyoptera</taxon>
        <taxon>Blattodea</taxon>
        <taxon>Blattoidea</taxon>
        <taxon>Blattidae</taxon>
        <taxon>Blattinae</taxon>
        <taxon>Periplaneta</taxon>
    </lineage>
</organism>
<evidence type="ECO:0000256" key="1">
    <source>
        <dbReference type="SAM" id="MobiDB-lite"/>
    </source>
</evidence>
<evidence type="ECO:0000313" key="3">
    <source>
        <dbReference type="Proteomes" id="UP001148838"/>
    </source>
</evidence>
<dbReference type="Proteomes" id="UP001148838">
    <property type="component" value="Unassembled WGS sequence"/>
</dbReference>
<accession>A0ABQ8RWY7</accession>
<sequence>MAGLCEGGNEPVGSLKPICNSERATGVAQSAKELACDPELRSGAGSIPAWADWLVGLFPRFSPIVRQMSDQSNHQLRMDVYTFPELADMVMCYGEDRGNGRRALQMYQQQFQNRNHTMFDRLYQSLRDDGFLRPRRIGAHVLQEYLEDVLLATRIGMYFQQTGTPAHSSLSVIHVVGSWVVQRKVTMVRYTNREQADMVFTYGQVRGNGRAAARLYQEKYPIDSTRNIQRLQDFLFVVWGTGSFKRCGTISPYQHQAGGSPMWGKPDDRVEHSP</sequence>
<name>A0ABQ8RWY7_PERAM</name>
<evidence type="ECO:0008006" key="4">
    <source>
        <dbReference type="Google" id="ProtNLM"/>
    </source>
</evidence>
<protein>
    <recommendedName>
        <fullName evidence="4">DUF4817 domain-containing protein</fullName>
    </recommendedName>
</protein>
<keyword evidence="3" id="KW-1185">Reference proteome</keyword>
<comment type="caution">
    <text evidence="2">The sequence shown here is derived from an EMBL/GenBank/DDBJ whole genome shotgun (WGS) entry which is preliminary data.</text>
</comment>
<reference evidence="2 3" key="1">
    <citation type="journal article" date="2022" name="Allergy">
        <title>Genome assembly and annotation of Periplaneta americana reveal a comprehensive cockroach allergen profile.</title>
        <authorList>
            <person name="Wang L."/>
            <person name="Xiong Q."/>
            <person name="Saelim N."/>
            <person name="Wang L."/>
            <person name="Nong W."/>
            <person name="Wan A.T."/>
            <person name="Shi M."/>
            <person name="Liu X."/>
            <person name="Cao Q."/>
            <person name="Hui J.H.L."/>
            <person name="Sookrung N."/>
            <person name="Leung T.F."/>
            <person name="Tungtrongchitr A."/>
            <person name="Tsui S.K.W."/>
        </authorList>
    </citation>
    <scope>NUCLEOTIDE SEQUENCE [LARGE SCALE GENOMIC DNA]</scope>
    <source>
        <strain evidence="2">PWHHKU_190912</strain>
    </source>
</reference>
<gene>
    <name evidence="2" type="ORF">ANN_27048</name>
</gene>